<sequence>MLIWLQDKKRLFNIFLFCSALAVLSCLFFNDMQYKIKLLSNGQAAQTRQMPYYGFLPVPGTAANGQGYGALGADFAQVYFSSLALQHGQNEYNPQNPAYRDPLGRRPNYPPFTNRLLSPLTRLPYYQALITHDIATFALLITTSGLVLWFSGLGSYIWQIIFVDILLYFYTPLGFAHLERGQFDLLSAVCYLLLIYNILCHKRGAWLYSSGAGILAAIKWSALPFLGTFCLAALCAARKKERIYHILPLLVVAASILFYLPELKEYWPSLQRYEVQARPTGISFMLLMPAWAAKSLQIASAILIIILIKFKSGAGKEGAAELFRAISLPFAAAMFIQGMCFGTISYEYRIVGLLGIIPGLAIWLDRYGSKIGTISAALTVAGFTAFTISAFRVFYFQFWPIPVFTSPVMAATYLTFSIFFILISIMIIFQYGNFSPEIQATE</sequence>
<dbReference type="EMBL" id="UOEX01000284">
    <property type="protein sequence ID" value="VAW39501.1"/>
    <property type="molecule type" value="Genomic_DNA"/>
</dbReference>
<evidence type="ECO:0000256" key="1">
    <source>
        <dbReference type="SAM" id="Phobius"/>
    </source>
</evidence>
<accession>A0A3B0V9J4</accession>
<organism evidence="2">
    <name type="scientific">hydrothermal vent metagenome</name>
    <dbReference type="NCBI Taxonomy" id="652676"/>
    <lineage>
        <taxon>unclassified sequences</taxon>
        <taxon>metagenomes</taxon>
        <taxon>ecological metagenomes</taxon>
    </lineage>
</organism>
<name>A0A3B0V9J4_9ZZZZ</name>
<feature type="transmembrane region" description="Helical" evidence="1">
    <location>
        <begin position="156"/>
        <end position="176"/>
    </location>
</feature>
<feature type="transmembrane region" description="Helical" evidence="1">
    <location>
        <begin position="281"/>
        <end position="310"/>
    </location>
</feature>
<feature type="transmembrane region" description="Helical" evidence="1">
    <location>
        <begin position="183"/>
        <end position="199"/>
    </location>
</feature>
<feature type="transmembrane region" description="Helical" evidence="1">
    <location>
        <begin position="374"/>
        <end position="396"/>
    </location>
</feature>
<gene>
    <name evidence="2" type="ORF">MNBD_DELTA03-240</name>
</gene>
<keyword evidence="1" id="KW-1133">Transmembrane helix</keyword>
<feature type="transmembrane region" description="Helical" evidence="1">
    <location>
        <begin position="125"/>
        <end position="150"/>
    </location>
</feature>
<evidence type="ECO:0000313" key="2">
    <source>
        <dbReference type="EMBL" id="VAW39501.1"/>
    </source>
</evidence>
<feature type="transmembrane region" description="Helical" evidence="1">
    <location>
        <begin position="322"/>
        <end position="344"/>
    </location>
</feature>
<proteinExistence type="predicted"/>
<keyword evidence="1" id="KW-0472">Membrane</keyword>
<feature type="transmembrane region" description="Helical" evidence="1">
    <location>
        <begin position="12"/>
        <end position="30"/>
    </location>
</feature>
<feature type="transmembrane region" description="Helical" evidence="1">
    <location>
        <begin position="243"/>
        <end position="261"/>
    </location>
</feature>
<feature type="transmembrane region" description="Helical" evidence="1">
    <location>
        <begin position="205"/>
        <end position="236"/>
    </location>
</feature>
<dbReference type="AlphaFoldDB" id="A0A3B0V9J4"/>
<feature type="transmembrane region" description="Helical" evidence="1">
    <location>
        <begin position="408"/>
        <end position="429"/>
    </location>
</feature>
<keyword evidence="1" id="KW-0812">Transmembrane</keyword>
<protein>
    <recommendedName>
        <fullName evidence="3">Glycosyltransferase RgtA/B/C/D-like domain-containing protein</fullName>
    </recommendedName>
</protein>
<feature type="transmembrane region" description="Helical" evidence="1">
    <location>
        <begin position="350"/>
        <end position="367"/>
    </location>
</feature>
<reference evidence="2" key="1">
    <citation type="submission" date="2018-06" db="EMBL/GenBank/DDBJ databases">
        <authorList>
            <person name="Zhirakovskaya E."/>
        </authorList>
    </citation>
    <scope>NUCLEOTIDE SEQUENCE</scope>
</reference>
<evidence type="ECO:0008006" key="3">
    <source>
        <dbReference type="Google" id="ProtNLM"/>
    </source>
</evidence>